<sequence>MRLLIQMFSDVIIVKVRSHSITLFVQLLQLYATWKYKLIFRKRIHHVSFHTLFSPSKFFAMYRTYSIALAISVFFGHFLKARKKYEKPFDMTRPVIKL</sequence>
<comment type="caution">
    <text evidence="2">The sequence shown here is derived from an EMBL/GenBank/DDBJ whole genome shotgun (WGS) entry which is preliminary data.</text>
</comment>
<gene>
    <name evidence="2" type="ORF">PUN28_015338</name>
</gene>
<keyword evidence="1" id="KW-0472">Membrane</keyword>
<reference evidence="2 3" key="1">
    <citation type="submission" date="2023-03" db="EMBL/GenBank/DDBJ databases">
        <title>High recombination rates correlate with genetic variation in Cardiocondyla obscurior ants.</title>
        <authorList>
            <person name="Errbii M."/>
        </authorList>
    </citation>
    <scope>NUCLEOTIDE SEQUENCE [LARGE SCALE GENOMIC DNA]</scope>
    <source>
        <strain evidence="2">Alpha-2009</strain>
        <tissue evidence="2">Whole body</tissue>
    </source>
</reference>
<organism evidence="2 3">
    <name type="scientific">Cardiocondyla obscurior</name>
    <dbReference type="NCBI Taxonomy" id="286306"/>
    <lineage>
        <taxon>Eukaryota</taxon>
        <taxon>Metazoa</taxon>
        <taxon>Ecdysozoa</taxon>
        <taxon>Arthropoda</taxon>
        <taxon>Hexapoda</taxon>
        <taxon>Insecta</taxon>
        <taxon>Pterygota</taxon>
        <taxon>Neoptera</taxon>
        <taxon>Endopterygota</taxon>
        <taxon>Hymenoptera</taxon>
        <taxon>Apocrita</taxon>
        <taxon>Aculeata</taxon>
        <taxon>Formicoidea</taxon>
        <taxon>Formicidae</taxon>
        <taxon>Myrmicinae</taxon>
        <taxon>Cardiocondyla</taxon>
    </lineage>
</organism>
<proteinExistence type="predicted"/>
<keyword evidence="3" id="KW-1185">Reference proteome</keyword>
<evidence type="ECO:0000313" key="2">
    <source>
        <dbReference type="EMBL" id="KAL0106723.1"/>
    </source>
</evidence>
<dbReference type="EMBL" id="JADYXP020000017">
    <property type="protein sequence ID" value="KAL0106723.1"/>
    <property type="molecule type" value="Genomic_DNA"/>
</dbReference>
<evidence type="ECO:0000256" key="1">
    <source>
        <dbReference type="SAM" id="Phobius"/>
    </source>
</evidence>
<evidence type="ECO:0000313" key="3">
    <source>
        <dbReference type="Proteomes" id="UP001430953"/>
    </source>
</evidence>
<keyword evidence="1" id="KW-0812">Transmembrane</keyword>
<name>A0AAW2ESH1_9HYME</name>
<feature type="transmembrane region" description="Helical" evidence="1">
    <location>
        <begin position="60"/>
        <end position="79"/>
    </location>
</feature>
<dbReference type="AlphaFoldDB" id="A0AAW2ESH1"/>
<accession>A0AAW2ESH1</accession>
<keyword evidence="1" id="KW-1133">Transmembrane helix</keyword>
<protein>
    <submittedName>
        <fullName evidence="2">Uncharacterized protein</fullName>
    </submittedName>
</protein>
<dbReference type="Proteomes" id="UP001430953">
    <property type="component" value="Unassembled WGS sequence"/>
</dbReference>